<dbReference type="InterPro" id="IPR011453">
    <property type="entry name" value="DUF1559"/>
</dbReference>
<dbReference type="PANTHER" id="PTHR30093:SF2">
    <property type="entry name" value="TYPE II SECRETION SYSTEM PROTEIN H"/>
    <property type="match status" value="1"/>
</dbReference>
<evidence type="ECO:0000259" key="1">
    <source>
        <dbReference type="Pfam" id="PF07596"/>
    </source>
</evidence>
<dbReference type="Gene3D" id="3.30.700.10">
    <property type="entry name" value="Glycoprotein, Type 4 Pilin"/>
    <property type="match status" value="1"/>
</dbReference>
<keyword evidence="3" id="KW-1185">Reference proteome</keyword>
<dbReference type="SUPFAM" id="SSF54523">
    <property type="entry name" value="Pili subunits"/>
    <property type="match status" value="1"/>
</dbReference>
<dbReference type="InterPro" id="IPR045584">
    <property type="entry name" value="Pilin-like"/>
</dbReference>
<dbReference type="Proteomes" id="UP000199518">
    <property type="component" value="Unassembled WGS sequence"/>
</dbReference>
<dbReference type="Pfam" id="PF07963">
    <property type="entry name" value="N_methyl"/>
    <property type="match status" value="1"/>
</dbReference>
<evidence type="ECO:0000313" key="3">
    <source>
        <dbReference type="Proteomes" id="UP000199518"/>
    </source>
</evidence>
<dbReference type="InterPro" id="IPR027558">
    <property type="entry name" value="Pre_pil_HX9DG_C"/>
</dbReference>
<dbReference type="InterPro" id="IPR012902">
    <property type="entry name" value="N_methyl_site"/>
</dbReference>
<gene>
    <name evidence="2" type="ORF">SAMN05421753_110168</name>
</gene>
<dbReference type="RefSeq" id="WP_092051331.1">
    <property type="nucleotide sequence ID" value="NZ_FOQD01000010.1"/>
</dbReference>
<name>A0A1I3JGB4_9PLAN</name>
<reference evidence="3" key="1">
    <citation type="submission" date="2016-10" db="EMBL/GenBank/DDBJ databases">
        <authorList>
            <person name="Varghese N."/>
            <person name="Submissions S."/>
        </authorList>
    </citation>
    <scope>NUCLEOTIDE SEQUENCE [LARGE SCALE GENOMIC DNA]</scope>
    <source>
        <strain evidence="3">DSM 26348</strain>
    </source>
</reference>
<dbReference type="NCBIfam" id="TIGR04294">
    <property type="entry name" value="pre_pil_HX9DG"/>
    <property type="match status" value="1"/>
</dbReference>
<dbReference type="PROSITE" id="PS00409">
    <property type="entry name" value="PROKAR_NTER_METHYL"/>
    <property type="match status" value="1"/>
</dbReference>
<organism evidence="2 3">
    <name type="scientific">Planctomicrobium piriforme</name>
    <dbReference type="NCBI Taxonomy" id="1576369"/>
    <lineage>
        <taxon>Bacteria</taxon>
        <taxon>Pseudomonadati</taxon>
        <taxon>Planctomycetota</taxon>
        <taxon>Planctomycetia</taxon>
        <taxon>Planctomycetales</taxon>
        <taxon>Planctomycetaceae</taxon>
        <taxon>Planctomicrobium</taxon>
    </lineage>
</organism>
<sequence length="346" mass="37332">MRRRGFTLIELLVVIAIIAMLIALLLPAVQQAREAARRSQCRNNLKQLGLALHNYHDMARVFPPAYIGEVGTSGTAFGVTYPDDNANGPSGFAWGTLLLPQLDQAPLYNSLNFSQPCWAPQHAASARTKLSAFLCPTAAGGDGGFIVEKWTSGSSSAPHNPVPFSPQIFFSHSHYVTNAGIHQPWGRDPAYSQDFSRPEPIPVTGKSVTQDGPFYRNSKIRVSDVTDGLSNTVFLGEHSSALSDKTWYGTVPYAATCPKTGWPSDCNSAGCLVGVHSGPDTHDHPQVIIHAPNNPFGHTDEMYSEHIGGAHILLGDGSVRFASQFTDPFVWVAVSTRNGGETVGEY</sequence>
<dbReference type="Pfam" id="PF07596">
    <property type="entry name" value="SBP_bac_10"/>
    <property type="match status" value="1"/>
</dbReference>
<dbReference type="STRING" id="1576369.SAMN05421753_110168"/>
<protein>
    <submittedName>
        <fullName evidence="2">Prepilin-type N-terminal cleavage/methylation domain-containing protein</fullName>
    </submittedName>
</protein>
<proteinExistence type="predicted"/>
<dbReference type="EMBL" id="FOQD01000010">
    <property type="protein sequence ID" value="SFI59287.1"/>
    <property type="molecule type" value="Genomic_DNA"/>
</dbReference>
<dbReference type="PANTHER" id="PTHR30093">
    <property type="entry name" value="GENERAL SECRETION PATHWAY PROTEIN G"/>
    <property type="match status" value="1"/>
</dbReference>
<dbReference type="NCBIfam" id="TIGR02532">
    <property type="entry name" value="IV_pilin_GFxxxE"/>
    <property type="match status" value="1"/>
</dbReference>
<feature type="domain" description="DUF1559" evidence="1">
    <location>
        <begin position="30"/>
        <end position="328"/>
    </location>
</feature>
<dbReference type="OrthoDB" id="255848at2"/>
<dbReference type="AlphaFoldDB" id="A0A1I3JGB4"/>
<accession>A0A1I3JGB4</accession>
<evidence type="ECO:0000313" key="2">
    <source>
        <dbReference type="EMBL" id="SFI59287.1"/>
    </source>
</evidence>